<keyword evidence="1 3" id="KW-0456">Lyase</keyword>
<name>A0A3B0TAL6_9ZZZZ</name>
<proteinExistence type="predicted"/>
<dbReference type="PROSITE" id="PS50006">
    <property type="entry name" value="FHA_DOMAIN"/>
    <property type="match status" value="1"/>
</dbReference>
<sequence>MEDIAAALLAVRAGGPPIPVADQAARHLNLDEAYAVQALVAPRIGPIGGWKVGGGPQGTPIWAPIFKADIVGDGADLERAPGAMVGIEVEIAFRVGRNTGAMHISDTDPLTIFSSAHLVVETVESRLERPTEAADGWKLADNQINGGLVIGDEISGWRETGLEHQIVRLAVNGRTVLSERRGNPGGDPLELLRWAARAGAGHCGGLAAGQIVTTGSLSGIQWYRAGSQIRAQLPDLGASVALDL</sequence>
<dbReference type="InterPro" id="IPR050772">
    <property type="entry name" value="Hydratase-Decarb/MhpD_sf"/>
</dbReference>
<organism evidence="3">
    <name type="scientific">hydrothermal vent metagenome</name>
    <dbReference type="NCBI Taxonomy" id="652676"/>
    <lineage>
        <taxon>unclassified sequences</taxon>
        <taxon>metagenomes</taxon>
        <taxon>ecological metagenomes</taxon>
    </lineage>
</organism>
<reference evidence="3" key="1">
    <citation type="submission" date="2018-06" db="EMBL/GenBank/DDBJ databases">
        <authorList>
            <person name="Zhirakovskaya E."/>
        </authorList>
    </citation>
    <scope>NUCLEOTIDE SEQUENCE</scope>
</reference>
<dbReference type="GO" id="GO:0005737">
    <property type="term" value="C:cytoplasm"/>
    <property type="evidence" value="ECO:0007669"/>
    <property type="project" value="TreeGrafter"/>
</dbReference>
<evidence type="ECO:0000259" key="2">
    <source>
        <dbReference type="PROSITE" id="PS50006"/>
    </source>
</evidence>
<dbReference type="EC" id="4.2.1.80" evidence="3"/>
<dbReference type="AlphaFoldDB" id="A0A3B0TAL6"/>
<feature type="domain" description="FHA" evidence="2">
    <location>
        <begin position="93"/>
        <end position="154"/>
    </location>
</feature>
<evidence type="ECO:0000313" key="3">
    <source>
        <dbReference type="EMBL" id="VAW10427.1"/>
    </source>
</evidence>
<dbReference type="PANTHER" id="PTHR30143">
    <property type="entry name" value="ACID HYDRATASE"/>
    <property type="match status" value="1"/>
</dbReference>
<gene>
    <name evidence="3" type="ORF">MNBD_ALPHA09-137</name>
</gene>
<accession>A0A3B0TAL6</accession>
<dbReference type="Gene3D" id="3.90.850.10">
    <property type="entry name" value="Fumarylacetoacetase-like, C-terminal domain"/>
    <property type="match status" value="1"/>
</dbReference>
<dbReference type="EMBL" id="UOEM01000014">
    <property type="protein sequence ID" value="VAW10427.1"/>
    <property type="molecule type" value="Genomic_DNA"/>
</dbReference>
<dbReference type="GO" id="GO:0008684">
    <property type="term" value="F:2-oxopent-4-enoate hydratase activity"/>
    <property type="evidence" value="ECO:0007669"/>
    <property type="project" value="UniProtKB-EC"/>
</dbReference>
<dbReference type="PANTHER" id="PTHR30143:SF0">
    <property type="entry name" value="2-KETO-4-PENTENOATE HYDRATASE"/>
    <property type="match status" value="1"/>
</dbReference>
<dbReference type="InterPro" id="IPR011234">
    <property type="entry name" value="Fumarylacetoacetase-like_C"/>
</dbReference>
<dbReference type="SUPFAM" id="SSF56529">
    <property type="entry name" value="FAH"/>
    <property type="match status" value="1"/>
</dbReference>
<dbReference type="Pfam" id="PF01557">
    <property type="entry name" value="FAA_hydrolase"/>
    <property type="match status" value="1"/>
</dbReference>
<dbReference type="InterPro" id="IPR036663">
    <property type="entry name" value="Fumarylacetoacetase_C_sf"/>
</dbReference>
<evidence type="ECO:0000256" key="1">
    <source>
        <dbReference type="ARBA" id="ARBA00023239"/>
    </source>
</evidence>
<protein>
    <submittedName>
        <fullName evidence="3">2-keto-4-pentenoate hydratase</fullName>
        <ecNumber evidence="3">4.2.1.80</ecNumber>
    </submittedName>
</protein>
<dbReference type="InterPro" id="IPR000253">
    <property type="entry name" value="FHA_dom"/>
</dbReference>